<name>A0A5C6APV0_9BACT</name>
<sequence>MRIREDAYFTNSDRAGQQHDATCFCRQCCGDLEPPAPSNTGGSNRQTQTTGGIDTLEVWIMGQHQREFMRLLPELEQAQEYAKSKATAQHASLTVMDRKVRVKPRGLSRCAGTLFFDYHLQWDGIDVLVMSDVPGDRGEIAHIKFSSFRLMRDGHKKCWRDARELLRDLGIKTQTNLVARIDLCIDLPGVSVKEFCEAYQRRDFIGRARSGGVFDDELGYTGFVRGKGSAMMRIYDKLLEATKKADPAKFEVLKQRRWGGVLPEAATRVEYQLRREWLAQWHTVAPDGFQGEARTVEQVFDLLPTITQYLVEHWFRIVDDAERHREHGNHARAEASELWAKVCEAFAAWAEGEVVALVRKATGTPDDEKLLRQIGGLVASVGSAMPEKFKRARQVLQRVMDRVDAVCGDGLLEKLEQRRDDLDASGRARFLGVPVRPLTKAPHLNYPQQERLELDYAALPY</sequence>
<dbReference type="EMBL" id="SJPR01000001">
    <property type="protein sequence ID" value="TWU00224.1"/>
    <property type="molecule type" value="Genomic_DNA"/>
</dbReference>
<gene>
    <name evidence="1" type="ORF">Pla108_11710</name>
</gene>
<proteinExistence type="predicted"/>
<protein>
    <recommendedName>
        <fullName evidence="3">Replication initiation factor</fullName>
    </recommendedName>
</protein>
<keyword evidence="2" id="KW-1185">Reference proteome</keyword>
<dbReference type="AlphaFoldDB" id="A0A5C6APV0"/>
<evidence type="ECO:0000313" key="2">
    <source>
        <dbReference type="Proteomes" id="UP000317421"/>
    </source>
</evidence>
<organism evidence="1 2">
    <name type="scientific">Botrimarina colliarenosi</name>
    <dbReference type="NCBI Taxonomy" id="2528001"/>
    <lineage>
        <taxon>Bacteria</taxon>
        <taxon>Pseudomonadati</taxon>
        <taxon>Planctomycetota</taxon>
        <taxon>Planctomycetia</taxon>
        <taxon>Pirellulales</taxon>
        <taxon>Lacipirellulaceae</taxon>
        <taxon>Botrimarina</taxon>
    </lineage>
</organism>
<evidence type="ECO:0008006" key="3">
    <source>
        <dbReference type="Google" id="ProtNLM"/>
    </source>
</evidence>
<reference evidence="1 2" key="1">
    <citation type="submission" date="2019-02" db="EMBL/GenBank/DDBJ databases">
        <title>Deep-cultivation of Planctomycetes and their phenomic and genomic characterization uncovers novel biology.</title>
        <authorList>
            <person name="Wiegand S."/>
            <person name="Jogler M."/>
            <person name="Boedeker C."/>
            <person name="Pinto D."/>
            <person name="Vollmers J."/>
            <person name="Rivas-Marin E."/>
            <person name="Kohn T."/>
            <person name="Peeters S.H."/>
            <person name="Heuer A."/>
            <person name="Rast P."/>
            <person name="Oberbeckmann S."/>
            <person name="Bunk B."/>
            <person name="Jeske O."/>
            <person name="Meyerdierks A."/>
            <person name="Storesund J.E."/>
            <person name="Kallscheuer N."/>
            <person name="Luecker S."/>
            <person name="Lage O.M."/>
            <person name="Pohl T."/>
            <person name="Merkel B.J."/>
            <person name="Hornburger P."/>
            <person name="Mueller R.-W."/>
            <person name="Bruemmer F."/>
            <person name="Labrenz M."/>
            <person name="Spormann A.M."/>
            <person name="Op Den Camp H."/>
            <person name="Overmann J."/>
            <person name="Amann R."/>
            <person name="Jetten M.S.M."/>
            <person name="Mascher T."/>
            <person name="Medema M.H."/>
            <person name="Devos D.P."/>
            <person name="Kaster A.-K."/>
            <person name="Ovreas L."/>
            <person name="Rohde M."/>
            <person name="Galperin M.Y."/>
            <person name="Jogler C."/>
        </authorList>
    </citation>
    <scope>NUCLEOTIDE SEQUENCE [LARGE SCALE GENOMIC DNA]</scope>
    <source>
        <strain evidence="1 2">Pla108</strain>
    </source>
</reference>
<evidence type="ECO:0000313" key="1">
    <source>
        <dbReference type="EMBL" id="TWU00224.1"/>
    </source>
</evidence>
<accession>A0A5C6APV0</accession>
<comment type="caution">
    <text evidence="1">The sequence shown here is derived from an EMBL/GenBank/DDBJ whole genome shotgun (WGS) entry which is preliminary data.</text>
</comment>
<dbReference type="Proteomes" id="UP000317421">
    <property type="component" value="Unassembled WGS sequence"/>
</dbReference>